<dbReference type="EMBL" id="KX884693">
    <property type="protein sequence ID" value="APG79173.1"/>
    <property type="molecule type" value="Genomic_RNA"/>
</dbReference>
<keyword evidence="1" id="KW-0696">RNA-directed RNA polymerase</keyword>
<dbReference type="GO" id="GO:0003968">
    <property type="term" value="F:RNA-directed RNA polymerase activity"/>
    <property type="evidence" value="ECO:0007669"/>
    <property type="project" value="UniProtKB-KW"/>
</dbReference>
<evidence type="ECO:0000313" key="1">
    <source>
        <dbReference type="EMBL" id="APG79173.1"/>
    </source>
</evidence>
<dbReference type="Gene3D" id="3.90.1850.10">
    <property type="entry name" value="RNA-directed RNA polymerase lambda-3"/>
    <property type="match status" value="1"/>
</dbReference>
<sequence>MINRPNLNLTMEHRKITRYYNERTKIYANTTLKRLQQIDEKRNLKDDKTSNLRKVAKKTSYYAELRIKRRDSMRSTIEKWYNVVEQSFDLISYNLCAQSAIINDKVIQDYFTDIFPLIKSYPELVLDLASLVPDPPSEIASCLNHKNLTHPSESVVEDAFVYSPIHEIVLDVKQRYLINMPGHVIRTYLNGDKDKMPSYNHRVNSELFLQLSNQSRWNNIWVQIAASIFYVDNSSPAKGLQNTILEVSNVRRYGRELLTIQTICYLLKQWKMLPFTVRPDGKLDISDSNTSWTTSMIPLIYSLLELSKEEKGNNVTPDFLIPIIKYRIKAAHESFETYTLDHKGVYSSLFKLISMNLHSYARYTYSRNMEQQNLTYHEGNVERFINEEEKQKILKLGLEKADPEFFKVFQSYLMKLNKGSPTQNTELARFLMNVLIIMGNAGIYYKTSLVLEKVQSVESQTLGPLHFPKPTHHIVTNDIKIDFKTNWKSGSPIFKIIEEQYRKDATSVLQVLDETNLQEWFYTLLTNRSQGFKVDVDTFASKLNIQEELIKELRNVGQVRIAAFLLDNDTFSVMDKFVDQLRQDGICTIRFQNNRRARIVEIVPNVDQTAYAIVLAIFEELKAVKEEIAVGKQIGGVVDMSLQLRITGLDKGVSIFSDVKAMDAHTQPDVAVMFLKILSEIISDNNTGPSNYFPFKTMPCHVEHKEDGGLDSSVVEQIKIPSLSQILLFVAANRLNKKYSLKDSIFNCTIQINPTIFESGRFDTSAQHTKLLAYVANHVYDHIKRVLPNLVGKYLYGFRKFGDDSYEFLENSALDKNQLDDLIHQIITLTDESLFQVGLKTETELSAYYGDFLQQLALCGIVVPKSPRSSIYTDERSALVTRDVVDLITNLSNIITASAQRTYSPENVIPIVRTIWAINRVFRLMPSKQMSVCDDLLPYIKQFGNAYYLEYPYIMISLPPLNFPNQTFEFSNGLVLPRSSNLRTVGDCKLNYLWNELFSVEDRKKLFVVKSNLIGDGTLIGVYEFFVNHTRSTHILPSLLLYKFNRSQTLSKKRYEKLEDPIMKMAKIGSNYFNQTMLTLSFTAAANLRSTYGITLPDNLYYYMKPIEQLKDLFHTRSETGDEAVILNDAFIEFTNRNFKNVPKDIKDKIINTCIFWEKTELRCTNYYDEEPNLPIMPGYNIQSDYFQIIQVVGNALRNAQRQNRALVSFTTRYGGSYNMEAILKYGTKARLADINGSGMAFKMFLDAMQLPSRMRDAVIQLFKSDEVLLLHDLYSSGFQPEQMFAISDSVKNIPNFIHHKIRLPPSAVGIINVMYRDYLLMTAHLGSPEYAYTPVLAPETLINYNLRRLLRKVGISAM</sequence>
<proteinExistence type="predicted"/>
<name>A0A1L3KP61_9VIRU</name>
<accession>A0A1L3KP61</accession>
<keyword evidence="1" id="KW-0548">Nucleotidyltransferase</keyword>
<dbReference type="Pfam" id="PF22212">
    <property type="entry name" value="CPV_RdRP_pol_dom"/>
    <property type="match status" value="1"/>
</dbReference>
<reference evidence="1" key="1">
    <citation type="journal article" date="2016" name="Nature">
        <title>Redefining the invertebrate RNA virosphere.</title>
        <authorList>
            <person name="Shi M."/>
            <person name="Lin X.D."/>
            <person name="Tian J.H."/>
            <person name="Chen L.J."/>
            <person name="Chen X."/>
            <person name="Li C.X."/>
            <person name="Qin X.C."/>
            <person name="Li J."/>
            <person name="Cao J.P."/>
            <person name="Eden J.S."/>
            <person name="Buchmann J."/>
            <person name="Wang W."/>
            <person name="Xu J."/>
            <person name="Holmes E.C."/>
            <person name="Zhang Y.Z."/>
        </authorList>
    </citation>
    <scope>NUCLEOTIDE SEQUENCE</scope>
    <source>
        <strain evidence="1">SCM51404</strain>
    </source>
</reference>
<keyword evidence="1" id="KW-0808">Transferase</keyword>
<protein>
    <submittedName>
        <fullName evidence="1">RNA-dependent RNA polymerase</fullName>
    </submittedName>
</protein>
<organism evidence="1">
    <name type="scientific">Hubei diptera virus 20</name>
    <dbReference type="NCBI Taxonomy" id="1922881"/>
    <lineage>
        <taxon>Viruses</taxon>
        <taxon>Riboviria</taxon>
    </lineage>
</organism>